<dbReference type="Proteomes" id="UP001150907">
    <property type="component" value="Unassembled WGS sequence"/>
</dbReference>
<feature type="non-terminal residue" evidence="2">
    <location>
        <position position="1"/>
    </location>
</feature>
<dbReference type="EMBL" id="JANBQF010000280">
    <property type="protein sequence ID" value="KAJ2002682.1"/>
    <property type="molecule type" value="Genomic_DNA"/>
</dbReference>
<proteinExistence type="predicted"/>
<evidence type="ECO:0000313" key="3">
    <source>
        <dbReference type="Proteomes" id="UP001150907"/>
    </source>
</evidence>
<name>A0A9W8BCX3_9FUNG</name>
<dbReference type="SUPFAM" id="SSF56112">
    <property type="entry name" value="Protein kinase-like (PK-like)"/>
    <property type="match status" value="1"/>
</dbReference>
<dbReference type="Gene3D" id="1.10.510.10">
    <property type="entry name" value="Transferase(Phosphotransferase) domain 1"/>
    <property type="match status" value="1"/>
</dbReference>
<feature type="domain" description="Protein kinase" evidence="1">
    <location>
        <begin position="1"/>
        <end position="275"/>
    </location>
</feature>
<keyword evidence="3" id="KW-1185">Reference proteome</keyword>
<dbReference type="InterPro" id="IPR050235">
    <property type="entry name" value="CK1_Ser-Thr_kinase"/>
</dbReference>
<dbReference type="PROSITE" id="PS00109">
    <property type="entry name" value="PROTEIN_KINASE_TYR"/>
    <property type="match status" value="1"/>
</dbReference>
<dbReference type="InterPro" id="IPR000719">
    <property type="entry name" value="Prot_kinase_dom"/>
</dbReference>
<reference evidence="2" key="1">
    <citation type="submission" date="2022-07" db="EMBL/GenBank/DDBJ databases">
        <title>Phylogenomic reconstructions and comparative analyses of Kickxellomycotina fungi.</title>
        <authorList>
            <person name="Reynolds N.K."/>
            <person name="Stajich J.E."/>
            <person name="Barry K."/>
            <person name="Grigoriev I.V."/>
            <person name="Crous P."/>
            <person name="Smith M.E."/>
        </authorList>
    </citation>
    <scope>NUCLEOTIDE SEQUENCE</scope>
    <source>
        <strain evidence="2">IMI 214461</strain>
    </source>
</reference>
<dbReference type="PROSITE" id="PS50011">
    <property type="entry name" value="PROTEIN_KINASE_DOM"/>
    <property type="match status" value="1"/>
</dbReference>
<evidence type="ECO:0000313" key="2">
    <source>
        <dbReference type="EMBL" id="KAJ2002682.1"/>
    </source>
</evidence>
<dbReference type="GO" id="GO:0004672">
    <property type="term" value="F:protein kinase activity"/>
    <property type="evidence" value="ECO:0007669"/>
    <property type="project" value="InterPro"/>
</dbReference>
<gene>
    <name evidence="2" type="ORF">H4R26_003489</name>
</gene>
<comment type="caution">
    <text evidence="2">The sequence shown here is derived from an EMBL/GenBank/DDBJ whole genome shotgun (WGS) entry which is preliminary data.</text>
</comment>
<dbReference type="AlphaFoldDB" id="A0A9W8BCX3"/>
<dbReference type="PANTHER" id="PTHR11909">
    <property type="entry name" value="CASEIN KINASE-RELATED"/>
    <property type="match status" value="1"/>
</dbReference>
<dbReference type="GO" id="GO:0005524">
    <property type="term" value="F:ATP binding"/>
    <property type="evidence" value="ECO:0007669"/>
    <property type="project" value="InterPro"/>
</dbReference>
<accession>A0A9W8BCX3</accession>
<dbReference type="InterPro" id="IPR008266">
    <property type="entry name" value="Tyr_kinase_AS"/>
</dbReference>
<dbReference type="Pfam" id="PF17667">
    <property type="entry name" value="Pkinase_fungal"/>
    <property type="match status" value="1"/>
</dbReference>
<dbReference type="OrthoDB" id="5592585at2759"/>
<evidence type="ECO:0000259" key="1">
    <source>
        <dbReference type="PROSITE" id="PS50011"/>
    </source>
</evidence>
<organism evidence="2 3">
    <name type="scientific">Coemansia thaxteri</name>
    <dbReference type="NCBI Taxonomy" id="2663907"/>
    <lineage>
        <taxon>Eukaryota</taxon>
        <taxon>Fungi</taxon>
        <taxon>Fungi incertae sedis</taxon>
        <taxon>Zoopagomycota</taxon>
        <taxon>Kickxellomycotina</taxon>
        <taxon>Kickxellomycetes</taxon>
        <taxon>Kickxellales</taxon>
        <taxon>Kickxellaceae</taxon>
        <taxon>Coemansia</taxon>
    </lineage>
</organism>
<dbReference type="InterPro" id="IPR011009">
    <property type="entry name" value="Kinase-like_dom_sf"/>
</dbReference>
<dbReference type="InterPro" id="IPR040976">
    <property type="entry name" value="Pkinase_fungal"/>
</dbReference>
<sequence length="275" mass="30908">KFGHFCDVRKGFECLRFDHGSDNSSARATAFCLQKAAELSVKLGKQIERPIYPRGRLAHVFNVGYNRGPAILKLSWTPIDRMPEGVIYEFLEKAGVENILRVYDKGLLMLNFFGYRLEYLILEHCGAPIAEFLRAASRSADCSDKTLCRLSREVTRATMQCLVQARVLGGILHRDISPGNVLVSKDGKVKVIDWSYAKMLPTSPLDRIGIASRWEYDDSEVTQKEAEHDPLTGTPLFMSIPVLAGAKVRGLMDDMGSMFYVLLEALSKLQLRRDC</sequence>
<protein>
    <recommendedName>
        <fullName evidence="1">Protein kinase domain-containing protein</fullName>
    </recommendedName>
</protein>